<dbReference type="SUPFAM" id="SSF56281">
    <property type="entry name" value="Metallo-hydrolase/oxidoreductase"/>
    <property type="match status" value="1"/>
</dbReference>
<protein>
    <submittedName>
        <fullName evidence="3">Metal-dependent hydrolases</fullName>
    </submittedName>
</protein>
<accession>A0A1Z4VR21</accession>
<dbReference type="KEGG" id="ttc:FOKN1_1255"/>
<dbReference type="SMART" id="SM00849">
    <property type="entry name" value="Lactamase_B"/>
    <property type="match status" value="1"/>
</dbReference>
<dbReference type="PANTHER" id="PTHR13754">
    <property type="entry name" value="METALLO-BETA-LACTAMASE SUPERFAMILY PROTEIN"/>
    <property type="match status" value="1"/>
</dbReference>
<keyword evidence="1" id="KW-0732">Signal</keyword>
<dbReference type="PANTHER" id="PTHR13754:SF13">
    <property type="entry name" value="METALLO-BETA-LACTAMASE SUPERFAMILY PROTEIN (AFU_ORTHOLOGUE AFUA_3G07630)"/>
    <property type="match status" value="1"/>
</dbReference>
<evidence type="ECO:0000313" key="4">
    <source>
        <dbReference type="Proteomes" id="UP000218765"/>
    </source>
</evidence>
<dbReference type="AlphaFoldDB" id="A0A1Z4VR21"/>
<dbReference type="Pfam" id="PF00753">
    <property type="entry name" value="Lactamase_B"/>
    <property type="match status" value="1"/>
</dbReference>
<dbReference type="InterPro" id="IPR036866">
    <property type="entry name" value="RibonucZ/Hydroxyglut_hydro"/>
</dbReference>
<dbReference type="InterPro" id="IPR052926">
    <property type="entry name" value="Metallo-beta-lactamase_dom"/>
</dbReference>
<name>A0A1Z4VR21_9GAMM</name>
<dbReference type="GO" id="GO:0016740">
    <property type="term" value="F:transferase activity"/>
    <property type="evidence" value="ECO:0007669"/>
    <property type="project" value="TreeGrafter"/>
</dbReference>
<dbReference type="GO" id="GO:0016787">
    <property type="term" value="F:hydrolase activity"/>
    <property type="evidence" value="ECO:0007669"/>
    <property type="project" value="UniProtKB-KW"/>
</dbReference>
<keyword evidence="3" id="KW-0378">Hydrolase</keyword>
<organism evidence="3 4">
    <name type="scientific">Thiohalobacter thiocyanaticus</name>
    <dbReference type="NCBI Taxonomy" id="585455"/>
    <lineage>
        <taxon>Bacteria</taxon>
        <taxon>Pseudomonadati</taxon>
        <taxon>Pseudomonadota</taxon>
        <taxon>Gammaproteobacteria</taxon>
        <taxon>Thiohalobacterales</taxon>
        <taxon>Thiohalobacteraceae</taxon>
        <taxon>Thiohalobacter</taxon>
    </lineage>
</organism>
<feature type="chain" id="PRO_5013165185" evidence="1">
    <location>
        <begin position="26"/>
        <end position="271"/>
    </location>
</feature>
<dbReference type="Proteomes" id="UP000218765">
    <property type="component" value="Chromosome"/>
</dbReference>
<reference evidence="3 4" key="1">
    <citation type="submission" date="2017-05" db="EMBL/GenBank/DDBJ databases">
        <title>Thiocyanate degradation by Thiohalobacter thiocyanaticus FOKN1.</title>
        <authorList>
            <person name="Oshiki M."/>
            <person name="Fukushima T."/>
            <person name="Kawano S."/>
            <person name="Nakagawa J."/>
        </authorList>
    </citation>
    <scope>NUCLEOTIDE SEQUENCE [LARGE SCALE GENOMIC DNA]</scope>
    <source>
        <strain evidence="3 4">FOKN1</strain>
    </source>
</reference>
<evidence type="ECO:0000256" key="1">
    <source>
        <dbReference type="SAM" id="SignalP"/>
    </source>
</evidence>
<dbReference type="EMBL" id="AP018052">
    <property type="protein sequence ID" value="BAZ93654.1"/>
    <property type="molecule type" value="Genomic_DNA"/>
</dbReference>
<feature type="domain" description="Metallo-beta-lactamase" evidence="2">
    <location>
        <begin position="56"/>
        <end position="241"/>
    </location>
</feature>
<evidence type="ECO:0000259" key="2">
    <source>
        <dbReference type="SMART" id="SM00849"/>
    </source>
</evidence>
<dbReference type="InterPro" id="IPR041712">
    <property type="entry name" value="DHPS-like_MBL-fold"/>
</dbReference>
<feature type="signal peptide" evidence="1">
    <location>
        <begin position="1"/>
        <end position="25"/>
    </location>
</feature>
<proteinExistence type="predicted"/>
<gene>
    <name evidence="3" type="ORF">FOKN1_1255</name>
</gene>
<sequence>MYISRKIALTLLFGWALIVTESSFAAGETVQTQWNQVRIHVVFNNLPYRAGLQTGWGFACLIEGPDKTVLFDTGGNGDILISNMQQLGLDANAVEAVVLSHIHGDHTGGLDGFMAHNPDVTVYVPESFPASFQREVRRLGAAVETVDEPRQLLAGIHTTGEMNHGIAEQALIVDTQNGLVVITGCAHPNVADMTERAQSYLGRNVYLLMGGFHLDSSTDTEVKAIIDQLKALGVRKVSPSHCTGERAINLFREAWKSDFVDGGLGAVISVP</sequence>
<dbReference type="CDD" id="cd07713">
    <property type="entry name" value="DHPS-like_MBL-fold"/>
    <property type="match status" value="1"/>
</dbReference>
<dbReference type="OrthoDB" id="9803916at2"/>
<dbReference type="InterPro" id="IPR001279">
    <property type="entry name" value="Metallo-B-lactamas"/>
</dbReference>
<dbReference type="Gene3D" id="3.60.15.10">
    <property type="entry name" value="Ribonuclease Z/Hydroxyacylglutathione hydrolase-like"/>
    <property type="match status" value="1"/>
</dbReference>
<dbReference type="RefSeq" id="WP_096365773.1">
    <property type="nucleotide sequence ID" value="NZ_AP018052.1"/>
</dbReference>
<keyword evidence="4" id="KW-1185">Reference proteome</keyword>
<evidence type="ECO:0000313" key="3">
    <source>
        <dbReference type="EMBL" id="BAZ93654.1"/>
    </source>
</evidence>